<name>A0AAE0PGX7_SORBR</name>
<dbReference type="InterPro" id="IPR056884">
    <property type="entry name" value="NPHP3-like_N"/>
</dbReference>
<evidence type="ECO:0000259" key="4">
    <source>
        <dbReference type="Pfam" id="PF24883"/>
    </source>
</evidence>
<evidence type="ECO:0000256" key="2">
    <source>
        <dbReference type="SAM" id="MobiDB-lite"/>
    </source>
</evidence>
<dbReference type="EMBL" id="JAUTDP010000004">
    <property type="protein sequence ID" value="KAK3399796.1"/>
    <property type="molecule type" value="Genomic_DNA"/>
</dbReference>
<reference evidence="5" key="1">
    <citation type="journal article" date="2023" name="Mol. Phylogenet. Evol.">
        <title>Genome-scale phylogeny and comparative genomics of the fungal order Sordariales.</title>
        <authorList>
            <person name="Hensen N."/>
            <person name="Bonometti L."/>
            <person name="Westerberg I."/>
            <person name="Brannstrom I.O."/>
            <person name="Guillou S."/>
            <person name="Cros-Aarteil S."/>
            <person name="Calhoun S."/>
            <person name="Haridas S."/>
            <person name="Kuo A."/>
            <person name="Mondo S."/>
            <person name="Pangilinan J."/>
            <person name="Riley R."/>
            <person name="LaButti K."/>
            <person name="Andreopoulos B."/>
            <person name="Lipzen A."/>
            <person name="Chen C."/>
            <person name="Yan M."/>
            <person name="Daum C."/>
            <person name="Ng V."/>
            <person name="Clum A."/>
            <person name="Steindorff A."/>
            <person name="Ohm R.A."/>
            <person name="Martin F."/>
            <person name="Silar P."/>
            <person name="Natvig D.O."/>
            <person name="Lalanne C."/>
            <person name="Gautier V."/>
            <person name="Ament-Velasquez S.L."/>
            <person name="Kruys A."/>
            <person name="Hutchinson M.I."/>
            <person name="Powell A.J."/>
            <person name="Barry K."/>
            <person name="Miller A.N."/>
            <person name="Grigoriev I.V."/>
            <person name="Debuchy R."/>
            <person name="Gladieux P."/>
            <person name="Hiltunen Thoren M."/>
            <person name="Johannesson H."/>
        </authorList>
    </citation>
    <scope>NUCLEOTIDE SEQUENCE</scope>
    <source>
        <strain evidence="5">FGSC 1904</strain>
    </source>
</reference>
<dbReference type="Gene3D" id="3.40.50.300">
    <property type="entry name" value="P-loop containing nucleotide triphosphate hydrolases"/>
    <property type="match status" value="1"/>
</dbReference>
<evidence type="ECO:0000256" key="1">
    <source>
        <dbReference type="ARBA" id="ARBA00022737"/>
    </source>
</evidence>
<feature type="compositionally biased region" description="Acidic residues" evidence="2">
    <location>
        <begin position="769"/>
        <end position="809"/>
    </location>
</feature>
<feature type="compositionally biased region" description="Low complexity" evidence="2">
    <location>
        <begin position="810"/>
        <end position="820"/>
    </location>
</feature>
<gene>
    <name evidence="5" type="ORF">B0T20DRAFT_451971</name>
</gene>
<dbReference type="SUPFAM" id="SSF52540">
    <property type="entry name" value="P-loop containing nucleoside triphosphate hydrolases"/>
    <property type="match status" value="1"/>
</dbReference>
<dbReference type="Proteomes" id="UP001281003">
    <property type="component" value="Unassembled WGS sequence"/>
</dbReference>
<feature type="domain" description="Nephrocystin 3-like N-terminal" evidence="4">
    <location>
        <begin position="222"/>
        <end position="399"/>
    </location>
</feature>
<dbReference type="InterPro" id="IPR056125">
    <property type="entry name" value="DUF7708"/>
</dbReference>
<evidence type="ECO:0000313" key="6">
    <source>
        <dbReference type="Proteomes" id="UP001281003"/>
    </source>
</evidence>
<evidence type="ECO:0000259" key="3">
    <source>
        <dbReference type="Pfam" id="PF24809"/>
    </source>
</evidence>
<dbReference type="Pfam" id="PF24883">
    <property type="entry name" value="NPHP3_N"/>
    <property type="match status" value="1"/>
</dbReference>
<evidence type="ECO:0008006" key="7">
    <source>
        <dbReference type="Google" id="ProtNLM"/>
    </source>
</evidence>
<dbReference type="InterPro" id="IPR027417">
    <property type="entry name" value="P-loop_NTPase"/>
</dbReference>
<feature type="region of interest" description="Disordered" evidence="2">
    <location>
        <begin position="755"/>
        <end position="826"/>
    </location>
</feature>
<proteinExistence type="predicted"/>
<keyword evidence="1" id="KW-0677">Repeat</keyword>
<keyword evidence="6" id="KW-1185">Reference proteome</keyword>
<comment type="caution">
    <text evidence="5">The sequence shown here is derived from an EMBL/GenBank/DDBJ whole genome shotgun (WGS) entry which is preliminary data.</text>
</comment>
<feature type="domain" description="DUF7708" evidence="3">
    <location>
        <begin position="63"/>
        <end position="186"/>
    </location>
</feature>
<dbReference type="AlphaFoldDB" id="A0AAE0PGX7"/>
<evidence type="ECO:0000313" key="5">
    <source>
        <dbReference type="EMBL" id="KAK3399796.1"/>
    </source>
</evidence>
<dbReference type="PANTHER" id="PTHR10039">
    <property type="entry name" value="AMELOGENIN"/>
    <property type="match status" value="1"/>
</dbReference>
<accession>A0AAE0PGX7</accession>
<organism evidence="5 6">
    <name type="scientific">Sordaria brevicollis</name>
    <dbReference type="NCBI Taxonomy" id="83679"/>
    <lineage>
        <taxon>Eukaryota</taxon>
        <taxon>Fungi</taxon>
        <taxon>Dikarya</taxon>
        <taxon>Ascomycota</taxon>
        <taxon>Pezizomycotina</taxon>
        <taxon>Sordariomycetes</taxon>
        <taxon>Sordariomycetidae</taxon>
        <taxon>Sordariales</taxon>
        <taxon>Sordariaceae</taxon>
        <taxon>Sordaria</taxon>
    </lineage>
</organism>
<dbReference type="Pfam" id="PF24809">
    <property type="entry name" value="DUF7708"/>
    <property type="match status" value="1"/>
</dbReference>
<sequence length="1196" mass="134534">MTTDDFKHDGDSDSTQTPNQRFAAVVDDFLSQLSKKDAKHPFMNRSSRALDKLGPFVLSLTELAKFCETVFGASPMAVAAIFSGARMVLMLALNAQECFNTVIEAVDEIDTYLHCYDNFYDAYRDDPVMQSRLVVSYRNILEFWWESIKILSNSVLKSIAKGLIAPLDKDIKDSLRAIKEDRSSVQYMLRDQIIPWIAGPEGPSQLDPRHNLYDMQELHHQGTCSWIFNHAGYKEWDGPGAWTGRKSDPVLWYSAPPGCGKTVMASQIVRYLKQENHKVVWYFCSFDDPIRRDPRNVLRSIAIQLLCRYVSKRIPDKVVDMFREDQSTYNNFINHESQLMAVVHELLKAMSLAYIVVDGLDEIIGMDQERPYPFHGMFGQLILQASERHGTTKWCFTSRDEGPVRATMEGVNALQVIPSSANLAADIKAYLEDRLSEKKLSPDRIEDLVEASEGNFLYAKLRADTLLGQGVTCEEEVEEELRTYPKGLSGCYLRSLEKLNYRTTYEQELASADGLPESFENDPEHAFLRYASVFWFQHLDMRGVACEEIRQEVRKFLKSGGFWTAFRVQTRVARYLFARYAQRGSCGYSMRADASEWTTSDFIASTIPLCTSPWSGTRRSRLARTYYCSVPLILRLPVSSRAEQSSWKRTSSASLWARSPVDLQARHVGSFGSLPVVNPPGMYSICRRRLDVTVVTANGERPHPLPKRLVNECSSDKPQGWQFVDEVRFASDLAANASVVCHFARVQRHSQSIARLRGSAGGAGQQEAETSDDDPSAYDEQKEGEEFDEEEFDEEEEDSDSETASETEGDSSAIDSSTDATEPEGDTVTDVLVVIREEGDPVWIPCPGSQKSKRQMAGSLHPNKPFFVWAQDADRLNVMNTGSGKTATFNLPQLPKENISLRLQGPTVATEQVPNIGTRFGSRLLTEIRFSSDGSLLHVLVVRFEAASSHVTKATVALVTFRFESGDDVATEKPTLEQCGNVLSAAYLFYKRVDDLPVPLGVVYWSSDVVYLGLPLLTCSVKFIRMPLNLSTSADSESQPRIQTVDRTILIPSSAYQRRPRLLYQSSMSKTKTDDSLYLVLDPEPLRATPAEANCHYMQESGCSDQCDHEDIAVWPHKQGGFHRGGASVIRWSIPREGGWRDWEPEKDSISDELQSNPSLCTFDELRGTFIDADKMFSVPIRGALNFTWKGYLSCG</sequence>
<reference evidence="5" key="2">
    <citation type="submission" date="2023-07" db="EMBL/GenBank/DDBJ databases">
        <authorList>
            <consortium name="Lawrence Berkeley National Laboratory"/>
            <person name="Haridas S."/>
            <person name="Hensen N."/>
            <person name="Bonometti L."/>
            <person name="Westerberg I."/>
            <person name="Brannstrom I.O."/>
            <person name="Guillou S."/>
            <person name="Cros-Aarteil S."/>
            <person name="Calhoun S."/>
            <person name="Kuo A."/>
            <person name="Mondo S."/>
            <person name="Pangilinan J."/>
            <person name="Riley R."/>
            <person name="LaButti K."/>
            <person name="Andreopoulos B."/>
            <person name="Lipzen A."/>
            <person name="Chen C."/>
            <person name="Yanf M."/>
            <person name="Daum C."/>
            <person name="Ng V."/>
            <person name="Clum A."/>
            <person name="Steindorff A."/>
            <person name="Ohm R."/>
            <person name="Martin F."/>
            <person name="Silar P."/>
            <person name="Natvig D."/>
            <person name="Lalanne C."/>
            <person name="Gautier V."/>
            <person name="Ament-velasquez S.L."/>
            <person name="Kruys A."/>
            <person name="Hutchinson M.I."/>
            <person name="Powell A.J."/>
            <person name="Barry K."/>
            <person name="Miller A.N."/>
            <person name="Grigoriev I.V."/>
            <person name="Debuchy R."/>
            <person name="Gladieux P."/>
            <person name="Thoren M.H."/>
            <person name="Johannesson H."/>
        </authorList>
    </citation>
    <scope>NUCLEOTIDE SEQUENCE</scope>
    <source>
        <strain evidence="5">FGSC 1904</strain>
    </source>
</reference>
<protein>
    <recommendedName>
        <fullName evidence="7">NACHT domain-containing protein</fullName>
    </recommendedName>
</protein>